<dbReference type="GO" id="GO:0046556">
    <property type="term" value="F:alpha-L-arabinofuranosidase activity"/>
    <property type="evidence" value="ECO:0007669"/>
    <property type="project" value="InterPro"/>
</dbReference>
<dbReference type="CDD" id="cd23399">
    <property type="entry name" value="beta-trefoil_ABD_ABFB"/>
    <property type="match status" value="1"/>
</dbReference>
<feature type="compositionally biased region" description="Low complexity" evidence="1">
    <location>
        <begin position="142"/>
        <end position="154"/>
    </location>
</feature>
<accession>A0A5N8WAM4</accession>
<feature type="compositionally biased region" description="Polar residues" evidence="1">
    <location>
        <begin position="9"/>
        <end position="18"/>
    </location>
</feature>
<dbReference type="Pfam" id="PF05270">
    <property type="entry name" value="AbfB"/>
    <property type="match status" value="1"/>
</dbReference>
<dbReference type="InterPro" id="IPR036195">
    <property type="entry name" value="AbfB_ABD_sf"/>
</dbReference>
<protein>
    <submittedName>
        <fullName evidence="3">Alpha-L-arabinofuranosidase</fullName>
    </submittedName>
</protein>
<feature type="compositionally biased region" description="Basic and acidic residues" evidence="1">
    <location>
        <begin position="63"/>
        <end position="84"/>
    </location>
</feature>
<comment type="caution">
    <text evidence="3">The sequence shown here is derived from an EMBL/GenBank/DDBJ whole genome shotgun (WGS) entry which is preliminary data.</text>
</comment>
<dbReference type="Proteomes" id="UP000326979">
    <property type="component" value="Unassembled WGS sequence"/>
</dbReference>
<keyword evidence="4" id="KW-1185">Reference proteome</keyword>
<dbReference type="EMBL" id="VJZE01000297">
    <property type="protein sequence ID" value="MPY44182.1"/>
    <property type="molecule type" value="Genomic_DNA"/>
</dbReference>
<gene>
    <name evidence="3" type="ORF">FNH04_31050</name>
</gene>
<feature type="domain" description="Alpha-L-arabinofuranosidase B arabinose-binding" evidence="2">
    <location>
        <begin position="156"/>
        <end position="284"/>
    </location>
</feature>
<dbReference type="Gene3D" id="2.80.10.50">
    <property type="match status" value="1"/>
</dbReference>
<name>A0A5N8WAM4_9ACTN</name>
<organism evidence="3 4">
    <name type="scientific">Streptomyces phyllanthi</name>
    <dbReference type="NCBI Taxonomy" id="1803180"/>
    <lineage>
        <taxon>Bacteria</taxon>
        <taxon>Bacillati</taxon>
        <taxon>Actinomycetota</taxon>
        <taxon>Actinomycetes</taxon>
        <taxon>Kitasatosporales</taxon>
        <taxon>Streptomycetaceae</taxon>
        <taxon>Streptomyces</taxon>
    </lineage>
</organism>
<evidence type="ECO:0000313" key="4">
    <source>
        <dbReference type="Proteomes" id="UP000326979"/>
    </source>
</evidence>
<dbReference type="OrthoDB" id="3298420at2"/>
<dbReference type="SUPFAM" id="SSF110221">
    <property type="entry name" value="AbfB domain"/>
    <property type="match status" value="1"/>
</dbReference>
<dbReference type="GO" id="GO:0046373">
    <property type="term" value="P:L-arabinose metabolic process"/>
    <property type="evidence" value="ECO:0007669"/>
    <property type="project" value="InterPro"/>
</dbReference>
<evidence type="ECO:0000259" key="2">
    <source>
        <dbReference type="Pfam" id="PF05270"/>
    </source>
</evidence>
<feature type="region of interest" description="Disordered" evidence="1">
    <location>
        <begin position="58"/>
        <end position="154"/>
    </location>
</feature>
<dbReference type="InterPro" id="IPR007934">
    <property type="entry name" value="AbfB_ABD"/>
</dbReference>
<dbReference type="AlphaFoldDB" id="A0A5N8WAM4"/>
<dbReference type="RefSeq" id="WP_152789100.1">
    <property type="nucleotide sequence ID" value="NZ_BAABEQ010000088.1"/>
</dbReference>
<feature type="compositionally biased region" description="Low complexity" evidence="1">
    <location>
        <begin position="99"/>
        <end position="122"/>
    </location>
</feature>
<evidence type="ECO:0000256" key="1">
    <source>
        <dbReference type="SAM" id="MobiDB-lite"/>
    </source>
</evidence>
<sequence>MPEKKPGSTPDQPSTPSWTEPPKVWETGETPDQSRVPGTRRLWAAGVLAVAVLIGSVTAISLQERRTEDSARERESTGRTKVADESLVPTVAPAAPDGKSGLSSPQPSASKSSKSSESQQGGAKDETESDPKPSKSSESSKKPSSPSKPSTASWKSIESVNYPGRYWHVSSGLVKLDAPRGSESREDSTFNQVKGLSNSSCYSFKTSDGTYLRHRNFVLRAERNDGSDLFSKDATFCPGWSGHPGAVLLTSVNYPNYALRHRNFELRLDPYGYNTTNRQDFYFRLVEGLD</sequence>
<proteinExistence type="predicted"/>
<reference evidence="3 4" key="1">
    <citation type="submission" date="2019-07" db="EMBL/GenBank/DDBJ databases">
        <title>New species of Amycolatopsis and Streptomyces.</title>
        <authorList>
            <person name="Duangmal K."/>
            <person name="Teo W.F.A."/>
            <person name="Lipun K."/>
        </authorList>
    </citation>
    <scope>NUCLEOTIDE SEQUENCE [LARGE SCALE GENOMIC DNA]</scope>
    <source>
        <strain evidence="3 4">TISTR 2346</strain>
    </source>
</reference>
<feature type="compositionally biased region" description="Basic and acidic residues" evidence="1">
    <location>
        <begin position="123"/>
        <end position="141"/>
    </location>
</feature>
<feature type="region of interest" description="Disordered" evidence="1">
    <location>
        <begin position="1"/>
        <end position="37"/>
    </location>
</feature>
<evidence type="ECO:0000313" key="3">
    <source>
        <dbReference type="EMBL" id="MPY44182.1"/>
    </source>
</evidence>